<feature type="region of interest" description="Disordered" evidence="1">
    <location>
        <begin position="112"/>
        <end position="140"/>
    </location>
</feature>
<protein>
    <submittedName>
        <fullName evidence="2">Uncharacterized protein</fullName>
    </submittedName>
</protein>
<dbReference type="Proteomes" id="UP000228964">
    <property type="component" value="Unassembled WGS sequence"/>
</dbReference>
<dbReference type="EMBL" id="PFAO01000002">
    <property type="protein sequence ID" value="PIT95638.1"/>
    <property type="molecule type" value="Genomic_DNA"/>
</dbReference>
<name>A0A2M6WS62_9BACT</name>
<evidence type="ECO:0000313" key="2">
    <source>
        <dbReference type="EMBL" id="PIT95638.1"/>
    </source>
</evidence>
<proteinExistence type="predicted"/>
<reference evidence="3" key="1">
    <citation type="submission" date="2017-09" db="EMBL/GenBank/DDBJ databases">
        <title>Depth-based differentiation of microbial function through sediment-hosted aquifers and enrichment of novel symbionts in the deep terrestrial subsurface.</title>
        <authorList>
            <person name="Probst A.J."/>
            <person name="Ladd B."/>
            <person name="Jarett J.K."/>
            <person name="Geller-Mcgrath D.E."/>
            <person name="Sieber C.M.K."/>
            <person name="Emerson J.B."/>
            <person name="Anantharaman K."/>
            <person name="Thomas B.C."/>
            <person name="Malmstrom R."/>
            <person name="Stieglmeier M."/>
            <person name="Klingl A."/>
            <person name="Woyke T."/>
            <person name="Ryan C.M."/>
            <person name="Banfield J.F."/>
        </authorList>
    </citation>
    <scope>NUCLEOTIDE SEQUENCE [LARGE SCALE GENOMIC DNA]</scope>
</reference>
<accession>A0A2M6WS62</accession>
<sequence>MPKKYTSEQFWKLYEKLPQELKDALFAEETGNNIYDICKRNEIEENLEQIVDYVGQVLVGVLPPEELQGVLEKELKLEKEIAKKVAQEINRFIFYPVKSSLEELYKIEIAPSAKPTGITPPPEEKPSAPSGPDVYREPIE</sequence>
<comment type="caution">
    <text evidence="2">The sequence shown here is derived from an EMBL/GenBank/DDBJ whole genome shotgun (WGS) entry which is preliminary data.</text>
</comment>
<organism evidence="2 3">
    <name type="scientific">Candidatus Falkowbacteria bacterium CG10_big_fil_rev_8_21_14_0_10_38_22</name>
    <dbReference type="NCBI Taxonomy" id="1974564"/>
    <lineage>
        <taxon>Bacteria</taxon>
        <taxon>Candidatus Falkowiibacteriota</taxon>
    </lineage>
</organism>
<gene>
    <name evidence="2" type="ORF">COT96_00040</name>
</gene>
<dbReference type="AlphaFoldDB" id="A0A2M6WS62"/>
<evidence type="ECO:0000256" key="1">
    <source>
        <dbReference type="SAM" id="MobiDB-lite"/>
    </source>
</evidence>
<evidence type="ECO:0000313" key="3">
    <source>
        <dbReference type="Proteomes" id="UP000228964"/>
    </source>
</evidence>